<evidence type="ECO:0000313" key="10">
    <source>
        <dbReference type="EMBL" id="MFC3689033.1"/>
    </source>
</evidence>
<feature type="transmembrane region" description="Helical" evidence="8">
    <location>
        <begin position="156"/>
        <end position="177"/>
    </location>
</feature>
<comment type="subcellular location">
    <subcellularLocation>
        <location evidence="1">Cell membrane</location>
        <topology evidence="1">Multi-pass membrane protein</topology>
    </subcellularLocation>
</comment>
<keyword evidence="11" id="KW-1185">Reference proteome</keyword>
<evidence type="ECO:0000256" key="7">
    <source>
        <dbReference type="SAM" id="MobiDB-lite"/>
    </source>
</evidence>
<dbReference type="InterPro" id="IPR036259">
    <property type="entry name" value="MFS_trans_sf"/>
</dbReference>
<feature type="transmembrane region" description="Helical" evidence="8">
    <location>
        <begin position="355"/>
        <end position="374"/>
    </location>
</feature>
<feature type="compositionally biased region" description="Basic and acidic residues" evidence="7">
    <location>
        <begin position="584"/>
        <end position="595"/>
    </location>
</feature>
<dbReference type="InterPro" id="IPR011701">
    <property type="entry name" value="MFS"/>
</dbReference>
<feature type="transmembrane region" description="Helical" evidence="8">
    <location>
        <begin position="380"/>
        <end position="398"/>
    </location>
</feature>
<feature type="transmembrane region" description="Helical" evidence="8">
    <location>
        <begin position="531"/>
        <end position="550"/>
    </location>
</feature>
<feature type="transmembrane region" description="Helical" evidence="8">
    <location>
        <begin position="189"/>
        <end position="209"/>
    </location>
</feature>
<dbReference type="SUPFAM" id="SSF103473">
    <property type="entry name" value="MFS general substrate transporter"/>
    <property type="match status" value="1"/>
</dbReference>
<feature type="transmembrane region" description="Helical" evidence="8">
    <location>
        <begin position="27"/>
        <end position="52"/>
    </location>
</feature>
<feature type="region of interest" description="Disordered" evidence="7">
    <location>
        <begin position="579"/>
        <end position="611"/>
    </location>
</feature>
<dbReference type="InterPro" id="IPR020846">
    <property type="entry name" value="MFS_dom"/>
</dbReference>
<feature type="transmembrane region" description="Helical" evidence="8">
    <location>
        <begin position="120"/>
        <end position="144"/>
    </location>
</feature>
<evidence type="ECO:0000256" key="4">
    <source>
        <dbReference type="ARBA" id="ARBA00022692"/>
    </source>
</evidence>
<comment type="caution">
    <text evidence="10">The sequence shown here is derived from an EMBL/GenBank/DDBJ whole genome shotgun (WGS) entry which is preliminary data.</text>
</comment>
<name>A0ABV7WIH7_9MICO</name>
<keyword evidence="4 8" id="KW-0812">Transmembrane</keyword>
<evidence type="ECO:0000256" key="3">
    <source>
        <dbReference type="ARBA" id="ARBA00022475"/>
    </source>
</evidence>
<evidence type="ECO:0000256" key="5">
    <source>
        <dbReference type="ARBA" id="ARBA00022989"/>
    </source>
</evidence>
<dbReference type="Proteomes" id="UP001595685">
    <property type="component" value="Unassembled WGS sequence"/>
</dbReference>
<dbReference type="Gene3D" id="1.20.1250.20">
    <property type="entry name" value="MFS general substrate transporter like domains"/>
    <property type="match status" value="1"/>
</dbReference>
<feature type="domain" description="Major facilitator superfamily (MFS) profile" evidence="9">
    <location>
        <begin position="30"/>
        <end position="555"/>
    </location>
</feature>
<evidence type="ECO:0000313" key="11">
    <source>
        <dbReference type="Proteomes" id="UP001595685"/>
    </source>
</evidence>
<dbReference type="Gene3D" id="1.20.1720.10">
    <property type="entry name" value="Multidrug resistance protein D"/>
    <property type="match status" value="1"/>
</dbReference>
<gene>
    <name evidence="10" type="ORF">ACFOLH_11835</name>
</gene>
<dbReference type="EMBL" id="JBHRWW010000007">
    <property type="protein sequence ID" value="MFC3689033.1"/>
    <property type="molecule type" value="Genomic_DNA"/>
</dbReference>
<feature type="transmembrane region" description="Helical" evidence="8">
    <location>
        <begin position="245"/>
        <end position="269"/>
    </location>
</feature>
<reference evidence="11" key="1">
    <citation type="journal article" date="2019" name="Int. J. Syst. Evol. Microbiol.">
        <title>The Global Catalogue of Microorganisms (GCM) 10K type strain sequencing project: providing services to taxonomists for standard genome sequencing and annotation.</title>
        <authorList>
            <consortium name="The Broad Institute Genomics Platform"/>
            <consortium name="The Broad Institute Genome Sequencing Center for Infectious Disease"/>
            <person name="Wu L."/>
            <person name="Ma J."/>
        </authorList>
    </citation>
    <scope>NUCLEOTIDE SEQUENCE [LARGE SCALE GENOMIC DNA]</scope>
    <source>
        <strain evidence="11">NCAIM B.02333</strain>
    </source>
</reference>
<evidence type="ECO:0000256" key="8">
    <source>
        <dbReference type="SAM" id="Phobius"/>
    </source>
</evidence>
<dbReference type="PROSITE" id="PS50850">
    <property type="entry name" value="MFS"/>
    <property type="match status" value="1"/>
</dbReference>
<keyword evidence="2" id="KW-0813">Transport</keyword>
<sequence>MSSSPTPPAAAGGAPVDAAPRLSQKQVYAIFGGLIAGMFLSALDQTIVATSIRTIADDLQGLSLQAWATTAYLITATVSTPLYGKLSDLYGRKPLFSTAIGVFVVGSVLCSFATSMVELAAFRAVQGLGAGGLFSLALAIVGDIVPPRERARYQGFFLAVFGTASVLGPVVGGFFAGADTLLGLTGWRWVFLLNVPIGIVAFLVVQRTLNIPHTRRPHRVDWPGALLLTAGLVPLLILAEQGREWGWTSLPALLSLVGGVVGLVLFVLVERGYGDDALLPLRLFRIGSFSVGTLSSFVIGLAMFGGLASLPLYLQLVKGQSPTLAGLSLLPLTLGIMIGSIVSGQLISRTGRYKVFPVVGTALLVVSFLLLAQITATTSLWLTSVVMVLFGLGLGGNLQPITLAVQNAVPAKDIGVATSSATFFRQMGGTLGTAVFLSVLFGTVGDRISARFADAFSDPAFVAALEDPEVLADPANAVVVDQLAAAQETIAAGGTPALDGTGVLDDSSFLATLDPVLAVPFQAGFADAVQLVFWIAAAITVVGLVVVSLLPEVPLRTKSAMEEREDAFAEEARAQEALAGGEADVARTDEDRSAEVRGAAVRATGAASPGA</sequence>
<keyword evidence="5 8" id="KW-1133">Transmembrane helix</keyword>
<keyword evidence="6 8" id="KW-0472">Membrane</keyword>
<feature type="transmembrane region" description="Helical" evidence="8">
    <location>
        <begin position="324"/>
        <end position="343"/>
    </location>
</feature>
<dbReference type="PANTHER" id="PTHR23501">
    <property type="entry name" value="MAJOR FACILITATOR SUPERFAMILY"/>
    <property type="match status" value="1"/>
</dbReference>
<feature type="compositionally biased region" description="Low complexity" evidence="7">
    <location>
        <begin position="596"/>
        <end position="611"/>
    </location>
</feature>
<dbReference type="PRINTS" id="PR01036">
    <property type="entry name" value="TCRTETB"/>
</dbReference>
<protein>
    <submittedName>
        <fullName evidence="10">MDR family MFS transporter</fullName>
    </submittedName>
</protein>
<evidence type="ECO:0000256" key="1">
    <source>
        <dbReference type="ARBA" id="ARBA00004651"/>
    </source>
</evidence>
<organism evidence="10 11">
    <name type="scientific">Aquipuribacter hungaricus</name>
    <dbReference type="NCBI Taxonomy" id="545624"/>
    <lineage>
        <taxon>Bacteria</taxon>
        <taxon>Bacillati</taxon>
        <taxon>Actinomycetota</taxon>
        <taxon>Actinomycetes</taxon>
        <taxon>Micrococcales</taxon>
        <taxon>Intrasporangiaceae</taxon>
        <taxon>Aquipuribacter</taxon>
    </lineage>
</organism>
<accession>A0ABV7WIH7</accession>
<dbReference type="PANTHER" id="PTHR23501:SF197">
    <property type="entry name" value="COMD"/>
    <property type="match status" value="1"/>
</dbReference>
<dbReference type="NCBIfam" id="TIGR00711">
    <property type="entry name" value="efflux_EmrB"/>
    <property type="match status" value="1"/>
</dbReference>
<feature type="transmembrane region" description="Helical" evidence="8">
    <location>
        <begin position="221"/>
        <end position="239"/>
    </location>
</feature>
<dbReference type="Pfam" id="PF07690">
    <property type="entry name" value="MFS_1"/>
    <property type="match status" value="1"/>
</dbReference>
<evidence type="ECO:0000256" key="6">
    <source>
        <dbReference type="ARBA" id="ARBA00023136"/>
    </source>
</evidence>
<feature type="transmembrane region" description="Helical" evidence="8">
    <location>
        <begin position="289"/>
        <end position="312"/>
    </location>
</feature>
<dbReference type="RefSeq" id="WP_340295627.1">
    <property type="nucleotide sequence ID" value="NZ_JBBEOI010000271.1"/>
</dbReference>
<feature type="transmembrane region" description="Helical" evidence="8">
    <location>
        <begin position="95"/>
        <end position="114"/>
    </location>
</feature>
<feature type="transmembrane region" description="Helical" evidence="8">
    <location>
        <begin position="64"/>
        <end position="83"/>
    </location>
</feature>
<dbReference type="InterPro" id="IPR004638">
    <property type="entry name" value="EmrB-like"/>
</dbReference>
<keyword evidence="3" id="KW-1003">Cell membrane</keyword>
<evidence type="ECO:0000256" key="2">
    <source>
        <dbReference type="ARBA" id="ARBA00022448"/>
    </source>
</evidence>
<evidence type="ECO:0000259" key="9">
    <source>
        <dbReference type="PROSITE" id="PS50850"/>
    </source>
</evidence>
<proteinExistence type="predicted"/>
<dbReference type="CDD" id="cd17502">
    <property type="entry name" value="MFS_Azr1_MDR_like"/>
    <property type="match status" value="1"/>
</dbReference>